<name>A0A1D3D631_9EIME</name>
<comment type="caution">
    <text evidence="9">The sequence shown here is derived from an EMBL/GenBank/DDBJ whole genome shotgun (WGS) entry which is preliminary data.</text>
</comment>
<accession>A0A1D3D631</accession>
<keyword evidence="3" id="KW-0813">Transport</keyword>
<dbReference type="GO" id="GO:0000938">
    <property type="term" value="C:GARP complex"/>
    <property type="evidence" value="ECO:0007669"/>
    <property type="project" value="TreeGrafter"/>
</dbReference>
<evidence type="ECO:0000256" key="1">
    <source>
        <dbReference type="ARBA" id="ARBA00004601"/>
    </source>
</evidence>
<feature type="region of interest" description="Disordered" evidence="6">
    <location>
        <begin position="376"/>
        <end position="405"/>
    </location>
</feature>
<dbReference type="VEuPathDB" id="ToxoDB:LOC34621232"/>
<keyword evidence="10" id="KW-1185">Reference proteome</keyword>
<feature type="domain" description="Vps52 coiled-coil" evidence="7">
    <location>
        <begin position="172"/>
        <end position="337"/>
    </location>
</feature>
<reference evidence="9 10" key="1">
    <citation type="journal article" date="2016" name="BMC Genomics">
        <title>Comparative genomics reveals Cyclospora cayetanensis possesses coccidia-like metabolism and invasion components but unique surface antigens.</title>
        <authorList>
            <person name="Liu S."/>
            <person name="Wang L."/>
            <person name="Zheng H."/>
            <person name="Xu Z."/>
            <person name="Roellig D.M."/>
            <person name="Li N."/>
            <person name="Frace M.A."/>
            <person name="Tang K."/>
            <person name="Arrowood M.J."/>
            <person name="Moss D.M."/>
            <person name="Zhang L."/>
            <person name="Feng Y."/>
            <person name="Xiao L."/>
        </authorList>
    </citation>
    <scope>NUCLEOTIDE SEQUENCE [LARGE SCALE GENOMIC DNA]</scope>
    <source>
        <strain evidence="9 10">CHN_HEN01</strain>
    </source>
</reference>
<comment type="similarity">
    <text evidence="2">Belongs to the VPS52 family.</text>
</comment>
<dbReference type="InParanoid" id="A0A1D3D631"/>
<evidence type="ECO:0000259" key="7">
    <source>
        <dbReference type="Pfam" id="PF04129"/>
    </source>
</evidence>
<feature type="region of interest" description="Disordered" evidence="6">
    <location>
        <begin position="1"/>
        <end position="83"/>
    </location>
</feature>
<evidence type="ECO:0000259" key="8">
    <source>
        <dbReference type="Pfam" id="PF20655"/>
    </source>
</evidence>
<feature type="domain" description="Vps52 C-terminal" evidence="8">
    <location>
        <begin position="509"/>
        <end position="743"/>
    </location>
</feature>
<comment type="subcellular location">
    <subcellularLocation>
        <location evidence="1">Golgi apparatus</location>
        <location evidence="1">trans-Golgi network</location>
    </subcellularLocation>
</comment>
<dbReference type="InterPro" id="IPR048361">
    <property type="entry name" value="Vps52_C"/>
</dbReference>
<keyword evidence="4" id="KW-0653">Protein transport</keyword>
<dbReference type="GO" id="GO:0005829">
    <property type="term" value="C:cytosol"/>
    <property type="evidence" value="ECO:0007669"/>
    <property type="project" value="GOC"/>
</dbReference>
<proteinExistence type="inferred from homology"/>
<dbReference type="AlphaFoldDB" id="A0A1D3D631"/>
<dbReference type="VEuPathDB" id="ToxoDB:cyc_04746"/>
<dbReference type="Pfam" id="PF20655">
    <property type="entry name" value="Vps52_C"/>
    <property type="match status" value="1"/>
</dbReference>
<gene>
    <name evidence="9" type="ORF">cyc_04746</name>
</gene>
<evidence type="ECO:0000256" key="2">
    <source>
        <dbReference type="ARBA" id="ARBA00008180"/>
    </source>
</evidence>
<evidence type="ECO:0000256" key="4">
    <source>
        <dbReference type="ARBA" id="ARBA00022927"/>
    </source>
</evidence>
<dbReference type="GO" id="GO:0015031">
    <property type="term" value="P:protein transport"/>
    <property type="evidence" value="ECO:0007669"/>
    <property type="project" value="UniProtKB-KW"/>
</dbReference>
<evidence type="ECO:0000313" key="9">
    <source>
        <dbReference type="EMBL" id="OEH78911.1"/>
    </source>
</evidence>
<dbReference type="GO" id="GO:0006896">
    <property type="term" value="P:Golgi to vacuole transport"/>
    <property type="evidence" value="ECO:0007669"/>
    <property type="project" value="TreeGrafter"/>
</dbReference>
<dbReference type="InterPro" id="IPR048319">
    <property type="entry name" value="Vps52_CC"/>
</dbReference>
<dbReference type="Pfam" id="PF04129">
    <property type="entry name" value="Vps52_CC"/>
    <property type="match status" value="1"/>
</dbReference>
<dbReference type="FunCoup" id="A0A1D3D631">
    <property type="interactions" value="166"/>
</dbReference>
<evidence type="ECO:0000256" key="3">
    <source>
        <dbReference type="ARBA" id="ARBA00022448"/>
    </source>
</evidence>
<evidence type="ECO:0000313" key="10">
    <source>
        <dbReference type="Proteomes" id="UP000095192"/>
    </source>
</evidence>
<dbReference type="GO" id="GO:0032456">
    <property type="term" value="P:endocytic recycling"/>
    <property type="evidence" value="ECO:0007669"/>
    <property type="project" value="TreeGrafter"/>
</dbReference>
<protein>
    <submittedName>
        <fullName evidence="9">Vps52 sac2 family protein</fullName>
    </submittedName>
</protein>
<dbReference type="Proteomes" id="UP000095192">
    <property type="component" value="Unassembled WGS sequence"/>
</dbReference>
<feature type="compositionally biased region" description="Polar residues" evidence="6">
    <location>
        <begin position="57"/>
        <end position="67"/>
    </location>
</feature>
<organism evidence="9 10">
    <name type="scientific">Cyclospora cayetanensis</name>
    <dbReference type="NCBI Taxonomy" id="88456"/>
    <lineage>
        <taxon>Eukaryota</taxon>
        <taxon>Sar</taxon>
        <taxon>Alveolata</taxon>
        <taxon>Apicomplexa</taxon>
        <taxon>Conoidasida</taxon>
        <taxon>Coccidia</taxon>
        <taxon>Eucoccidiorida</taxon>
        <taxon>Eimeriorina</taxon>
        <taxon>Eimeriidae</taxon>
        <taxon>Cyclospora</taxon>
    </lineage>
</organism>
<keyword evidence="5" id="KW-0333">Golgi apparatus</keyword>
<dbReference type="GO" id="GO:0019905">
    <property type="term" value="F:syntaxin binding"/>
    <property type="evidence" value="ECO:0007669"/>
    <property type="project" value="TreeGrafter"/>
</dbReference>
<sequence length="910" mass="99655">MGELGGRATELGGSVPLREQEPLDPATAANCPSLNAAPPTDGLKDSISVSDGVIGNDGQNGDPSQIDGSHVEGAPEIPRAPGLPSATERFLSLDFDSLEKALERFKFDTRLAMALRVPPQAAVPPSQIKSGLPPPPPPLDFHRVYSSVDTLLAVHEQQALQVYAESCPQMLSLDREIEGSERLLAGVESRLHALSEDLGASGSNTRHVEQQSSALATRARNRKEAYVLLQTYLQQITLTRELVKAVCDGSLEEDPKAFLQALKELEKKIEHAKQPGMRQYKSTEASLPELYRLRDCAAQRIVSHLQQRIALLRQPRTNIHIIQRGELLKHKDLYLFLTDQAPASAVALKDEYTRVISSVYASLFKSYHNQLMGMLAGGGTGQQRRQQQQGPAGGPGAPCEGPQEVDAGDATAAAAGKTLFGGVLSVSLGDRDEILSDLDAEPLVAVHMARPLATSPSQGTSTVYGGSSTSAKSLAGEGANVSPTATTTAIVSSPPNAVPSTSLAQTRCQDSPILYYEQLFRSHQKLLLDTATSELIFVTDFFLNAGLDVHYQVLFNEIFNKTKTFFLSTLQEVLQGSVDAIGVALMLRINQHSRQLMQRRKVPCLSSYLDQVDVLLSQRLNDLLLVNIKTLRAVRSKEMLPAPPGSTVPPLTTAPHPVARSVGELASALAYLQQPLHGLPALPEEPLKTRLSELHSTALDVLMNAFWNPGFVFLQGLSQEFTDRRSQQVFLLNNYDTLLSLMHSRRVLPDVCATLEHLLWEQVNAYVEAQLKEHFADLVSSVRTAEEVLAAEQPLENPAHLSDVAHLERAVTQFHGCWRQRLSQLHEESVAAFPNVSNAMEILKQVLTQLLLLYTRLQQIVSTCFPKPPQPAWARQLVPLNTILTETGKRSEWSKGFRTRAFSPVSILKY</sequence>
<dbReference type="InterPro" id="IPR007258">
    <property type="entry name" value="Vps52"/>
</dbReference>
<dbReference type="GO" id="GO:0042147">
    <property type="term" value="P:retrograde transport, endosome to Golgi"/>
    <property type="evidence" value="ECO:0007669"/>
    <property type="project" value="TreeGrafter"/>
</dbReference>
<dbReference type="PANTHER" id="PTHR14190:SF7">
    <property type="entry name" value="VACUOLAR PROTEIN SORTING-ASSOCIATED PROTEIN 52 HOMOLOG"/>
    <property type="match status" value="1"/>
</dbReference>
<dbReference type="EMBL" id="JROU02000581">
    <property type="protein sequence ID" value="OEH78911.1"/>
    <property type="molecule type" value="Genomic_DNA"/>
</dbReference>
<dbReference type="PANTHER" id="PTHR14190">
    <property type="entry name" value="SUPPRESSOR OF ACTIN MUTATIONS 2/VACUOLAR PROTEIN SORTING 52"/>
    <property type="match status" value="1"/>
</dbReference>
<evidence type="ECO:0000256" key="5">
    <source>
        <dbReference type="ARBA" id="ARBA00023034"/>
    </source>
</evidence>
<evidence type="ECO:0000256" key="6">
    <source>
        <dbReference type="SAM" id="MobiDB-lite"/>
    </source>
</evidence>